<comment type="caution">
    <text evidence="2">The sequence shown here is derived from an EMBL/GenBank/DDBJ whole genome shotgun (WGS) entry which is preliminary data.</text>
</comment>
<feature type="region of interest" description="Disordered" evidence="1">
    <location>
        <begin position="116"/>
        <end position="176"/>
    </location>
</feature>
<reference evidence="2" key="1">
    <citation type="journal article" date="2022" name="bioRxiv">
        <title>Genomics of Preaxostyla Flagellates Illuminates Evolutionary Transitions and the Path Towards Mitochondrial Loss.</title>
        <authorList>
            <person name="Novak L.V.F."/>
            <person name="Treitli S.C."/>
            <person name="Pyrih J."/>
            <person name="Halakuc P."/>
            <person name="Pipaliya S.V."/>
            <person name="Vacek V."/>
            <person name="Brzon O."/>
            <person name="Soukal P."/>
            <person name="Eme L."/>
            <person name="Dacks J.B."/>
            <person name="Karnkowska A."/>
            <person name="Elias M."/>
            <person name="Hampl V."/>
        </authorList>
    </citation>
    <scope>NUCLEOTIDE SEQUENCE</scope>
    <source>
        <strain evidence="2">RCP-MX</strain>
    </source>
</reference>
<evidence type="ECO:0000313" key="3">
    <source>
        <dbReference type="Proteomes" id="UP001141327"/>
    </source>
</evidence>
<feature type="region of interest" description="Disordered" evidence="1">
    <location>
        <begin position="16"/>
        <end position="54"/>
    </location>
</feature>
<dbReference type="Proteomes" id="UP001141327">
    <property type="component" value="Unassembled WGS sequence"/>
</dbReference>
<evidence type="ECO:0000313" key="2">
    <source>
        <dbReference type="EMBL" id="KAJ4452539.1"/>
    </source>
</evidence>
<organism evidence="2 3">
    <name type="scientific">Paratrimastix pyriformis</name>
    <dbReference type="NCBI Taxonomy" id="342808"/>
    <lineage>
        <taxon>Eukaryota</taxon>
        <taxon>Metamonada</taxon>
        <taxon>Preaxostyla</taxon>
        <taxon>Paratrimastigidae</taxon>
        <taxon>Paratrimastix</taxon>
    </lineage>
</organism>
<evidence type="ECO:0000256" key="1">
    <source>
        <dbReference type="SAM" id="MobiDB-lite"/>
    </source>
</evidence>
<proteinExistence type="predicted"/>
<name>A0ABQ8U5E9_9EUKA</name>
<gene>
    <name evidence="2" type="ORF">PAPYR_13260</name>
</gene>
<protein>
    <submittedName>
        <fullName evidence="2">Uncharacterized protein</fullName>
    </submittedName>
</protein>
<feature type="region of interest" description="Disordered" evidence="1">
    <location>
        <begin position="201"/>
        <end position="220"/>
    </location>
</feature>
<dbReference type="EMBL" id="JAPMOS010000462">
    <property type="protein sequence ID" value="KAJ4452539.1"/>
    <property type="molecule type" value="Genomic_DNA"/>
</dbReference>
<keyword evidence="3" id="KW-1185">Reference proteome</keyword>
<sequence length="255" mass="26150">MFRLLRACEAHPCPAGRHEVTPQTALGPTDGSAAGPPSSPGEKQKTTGGDTGAVPGRAAVLVRMCPELLIESRIDLVRHLPCGCSPLHLLADSPLARGDPSRWIPLQATLSVHVSHAPGRPDGRLPCPAGSAPHGGRPARGRGGPPVGGADPDGHGLVDGCPEEAQVSRPGQQAGMRVARLEDDEAGAGDGQAHLLPKAATATPASPPLLPPHPDLDRQHRGHAVPLLRRPLAAPLGCRTVSVCHASPGLLPRGL</sequence>
<accession>A0ABQ8U5E9</accession>